<dbReference type="EMBL" id="CXPG01000014">
    <property type="protein sequence ID" value="CTQ32615.1"/>
    <property type="molecule type" value="Genomic_DNA"/>
</dbReference>
<dbReference type="AlphaFoldDB" id="A0A0M6XR16"/>
<dbReference type="OrthoDB" id="8451541at2"/>
<evidence type="ECO:0000313" key="2">
    <source>
        <dbReference type="EMBL" id="CTQ32615.1"/>
    </source>
</evidence>
<feature type="chain" id="PRO_5005807352" evidence="1">
    <location>
        <begin position="21"/>
        <end position="160"/>
    </location>
</feature>
<gene>
    <name evidence="2" type="ORF">JAN5088_01386</name>
</gene>
<dbReference type="RefSeq" id="WP_055682058.1">
    <property type="nucleotide sequence ID" value="NZ_CXPG01000014.1"/>
</dbReference>
<accession>A0A0M6XR16</accession>
<keyword evidence="1" id="KW-0732">Signal</keyword>
<proteinExistence type="predicted"/>
<keyword evidence="3" id="KW-1185">Reference proteome</keyword>
<dbReference type="Proteomes" id="UP000048908">
    <property type="component" value="Unassembled WGS sequence"/>
</dbReference>
<evidence type="ECO:0000313" key="3">
    <source>
        <dbReference type="Proteomes" id="UP000048908"/>
    </source>
</evidence>
<evidence type="ECO:0000256" key="1">
    <source>
        <dbReference type="SAM" id="SignalP"/>
    </source>
</evidence>
<protein>
    <submittedName>
        <fullName evidence="2">Uncharacterized protein</fullName>
    </submittedName>
</protein>
<name>A0A0M6XR16_9RHOB</name>
<feature type="signal peptide" evidence="1">
    <location>
        <begin position="1"/>
        <end position="20"/>
    </location>
</feature>
<reference evidence="2 3" key="1">
    <citation type="submission" date="2015-07" db="EMBL/GenBank/DDBJ databases">
        <authorList>
            <person name="Noorani M."/>
        </authorList>
    </citation>
    <scope>NUCLEOTIDE SEQUENCE [LARGE SCALE GENOMIC DNA]</scope>
    <source>
        <strain evidence="2 3">CECT 5088</strain>
    </source>
</reference>
<organism evidence="2 3">
    <name type="scientific">Jannaschia rubra</name>
    <dbReference type="NCBI Taxonomy" id="282197"/>
    <lineage>
        <taxon>Bacteria</taxon>
        <taxon>Pseudomonadati</taxon>
        <taxon>Pseudomonadota</taxon>
        <taxon>Alphaproteobacteria</taxon>
        <taxon>Rhodobacterales</taxon>
        <taxon>Roseobacteraceae</taxon>
        <taxon>Jannaschia</taxon>
    </lineage>
</organism>
<dbReference type="STRING" id="282197.SAMN04488517_101549"/>
<sequence length="160" mass="16609">MRRLILAALISTAMAGQANALSCLRPSVQRSFATASESDAQYVLAVGRIRLLPGEKVPSTGSDPNARQGYSVKARFDGKLAAADGFTEDAAFPLTVQVECAGAWCGGVPLDRVLAFIERRGEENVLVEGPCPAFALAARPETIAAAEACLSGGDCTPPEG</sequence>